<accession>A0A9X3UI02</accession>
<dbReference type="EMBL" id="JAPJZI010000001">
    <property type="protein sequence ID" value="MDA5397349.1"/>
    <property type="molecule type" value="Genomic_DNA"/>
</dbReference>
<keyword evidence="3" id="KW-1185">Reference proteome</keyword>
<evidence type="ECO:0000313" key="3">
    <source>
        <dbReference type="Proteomes" id="UP001151234"/>
    </source>
</evidence>
<dbReference type="NCBIfam" id="NF041384">
    <property type="entry name" value="YHS_seleno_dom"/>
    <property type="match status" value="1"/>
</dbReference>
<comment type="caution">
    <text evidence="2">The sequence shown here is derived from an EMBL/GenBank/DDBJ whole genome shotgun (WGS) entry which is preliminary data.</text>
</comment>
<protein>
    <recommendedName>
        <fullName evidence="4">YHS domain-containing protein</fullName>
    </recommendedName>
</protein>
<evidence type="ECO:0000313" key="2">
    <source>
        <dbReference type="EMBL" id="MDA5397349.1"/>
    </source>
</evidence>
<sequence>MLNVLKTTIAGAALSLALLTSALAAGVDVNATSTGLALRGFDPVAYHTKGEPTPGDFQITAEHNGATYRFETEENKALFVANPEAYAPAYGGYCAFGTAMGFKFDGDPHLWRIVDNKLYLNLAPGIQERWEADRANLITAANDKWTDIADKSPEELQSQ</sequence>
<dbReference type="Proteomes" id="UP001151234">
    <property type="component" value="Unassembled WGS sequence"/>
</dbReference>
<evidence type="ECO:0008006" key="4">
    <source>
        <dbReference type="Google" id="ProtNLM"/>
    </source>
</evidence>
<evidence type="ECO:0000256" key="1">
    <source>
        <dbReference type="SAM" id="SignalP"/>
    </source>
</evidence>
<name>A0A9X3UI02_9HYPH</name>
<organism evidence="2 3">
    <name type="scientific">Hoeflea prorocentri</name>
    <dbReference type="NCBI Taxonomy" id="1922333"/>
    <lineage>
        <taxon>Bacteria</taxon>
        <taxon>Pseudomonadati</taxon>
        <taxon>Pseudomonadota</taxon>
        <taxon>Alphaproteobacteria</taxon>
        <taxon>Hyphomicrobiales</taxon>
        <taxon>Rhizobiaceae</taxon>
        <taxon>Hoeflea</taxon>
    </lineage>
</organism>
<dbReference type="RefSeq" id="WP_267988812.1">
    <property type="nucleotide sequence ID" value="NZ_JAPJZI010000001.1"/>
</dbReference>
<reference evidence="2" key="1">
    <citation type="submission" date="2022-11" db="EMBL/GenBank/DDBJ databases">
        <title>Draft genome sequence of Hoeflea poritis E7-10 and Hoeflea prorocentri PM5-8, separated from scleractinian coral Porites lutea and marine dinoflagellate.</title>
        <authorList>
            <person name="Zhang G."/>
            <person name="Wei Q."/>
            <person name="Cai L."/>
        </authorList>
    </citation>
    <scope>NUCLEOTIDE SEQUENCE</scope>
    <source>
        <strain evidence="2">PM5-8</strain>
    </source>
</reference>
<proteinExistence type="predicted"/>
<feature type="signal peptide" evidence="1">
    <location>
        <begin position="1"/>
        <end position="24"/>
    </location>
</feature>
<dbReference type="AlphaFoldDB" id="A0A9X3UI02"/>
<feature type="chain" id="PRO_5040809245" description="YHS domain-containing protein" evidence="1">
    <location>
        <begin position="25"/>
        <end position="159"/>
    </location>
</feature>
<keyword evidence="1" id="KW-0732">Signal</keyword>
<gene>
    <name evidence="2" type="ORF">OQ273_02080</name>
</gene>